<accession>A0A0F3ITD9</accession>
<comment type="caution">
    <text evidence="1">The sequence shown here is derived from an EMBL/GenBank/DDBJ whole genome shotgun (WGS) entry which is preliminary data.</text>
</comment>
<sequence>MSETVSIDVNGTVALRGGTNVTAQLSFDDASGSQVSFSGTLSGGSDPDFSSSMFEGNFFVPAAQLGAAKFALTFKNVPGEDSQVTVTFTNPTTGQALGTVTQGVSFNNFSNASGSGSFTLAS</sequence>
<organism evidence="1 2">
    <name type="scientific">Elstera litoralis</name>
    <dbReference type="NCBI Taxonomy" id="552518"/>
    <lineage>
        <taxon>Bacteria</taxon>
        <taxon>Pseudomonadati</taxon>
        <taxon>Pseudomonadota</taxon>
        <taxon>Alphaproteobacteria</taxon>
        <taxon>Rhodospirillales</taxon>
        <taxon>Rhodospirillaceae</taxon>
        <taxon>Elstera</taxon>
    </lineage>
</organism>
<name>A0A0F3ITD9_9PROT</name>
<dbReference type="RefSeq" id="WP_045775558.1">
    <property type="nucleotide sequence ID" value="NZ_LAJY01000206.1"/>
</dbReference>
<dbReference type="AlphaFoldDB" id="A0A0F3ITD9"/>
<evidence type="ECO:0000313" key="2">
    <source>
        <dbReference type="Proteomes" id="UP000033774"/>
    </source>
</evidence>
<dbReference type="Proteomes" id="UP000033774">
    <property type="component" value="Unassembled WGS sequence"/>
</dbReference>
<proteinExistence type="predicted"/>
<protein>
    <submittedName>
        <fullName evidence="1">Uncharacterized protein</fullName>
    </submittedName>
</protein>
<keyword evidence="2" id="KW-1185">Reference proteome</keyword>
<evidence type="ECO:0000313" key="1">
    <source>
        <dbReference type="EMBL" id="KJV09813.1"/>
    </source>
</evidence>
<dbReference type="EMBL" id="LAJY01000206">
    <property type="protein sequence ID" value="KJV09813.1"/>
    <property type="molecule type" value="Genomic_DNA"/>
</dbReference>
<reference evidence="1 2" key="1">
    <citation type="submission" date="2015-03" db="EMBL/GenBank/DDBJ databases">
        <title>Draft genome sequence of Elstera litoralis.</title>
        <authorList>
            <person name="Rahalkar M.C."/>
            <person name="Dhakephalkar P.K."/>
            <person name="Pore S.D."/>
            <person name="Arora P."/>
            <person name="Kapse N.G."/>
            <person name="Pandit P.S."/>
        </authorList>
    </citation>
    <scope>NUCLEOTIDE SEQUENCE [LARGE SCALE GENOMIC DNA]</scope>
    <source>
        <strain evidence="1 2">Dia-1</strain>
    </source>
</reference>
<gene>
    <name evidence="1" type="ORF">VZ95_09015</name>
</gene>